<evidence type="ECO:0000313" key="7">
    <source>
        <dbReference type="EMBL" id="CAD9595878.1"/>
    </source>
</evidence>
<feature type="region of interest" description="Disordered" evidence="6">
    <location>
        <begin position="151"/>
        <end position="192"/>
    </location>
</feature>
<dbReference type="GO" id="GO:0000709">
    <property type="term" value="P:meiotic joint molecule formation"/>
    <property type="evidence" value="ECO:0007669"/>
    <property type="project" value="TreeGrafter"/>
</dbReference>
<name>A0A7S2L5B3_9STRA</name>
<evidence type="ECO:0000256" key="4">
    <source>
        <dbReference type="ARBA" id="ARBA00023254"/>
    </source>
</evidence>
<dbReference type="GO" id="GO:0007129">
    <property type="term" value="P:homologous chromosome pairing at meiosis"/>
    <property type="evidence" value="ECO:0007669"/>
    <property type="project" value="TreeGrafter"/>
</dbReference>
<accession>A0A7S2L5B3</accession>
<feature type="compositionally biased region" description="Basic and acidic residues" evidence="6">
    <location>
        <begin position="169"/>
        <end position="181"/>
    </location>
</feature>
<dbReference type="GO" id="GO:0010774">
    <property type="term" value="P:meiotic strand invasion involved in reciprocal meiotic recombination"/>
    <property type="evidence" value="ECO:0007669"/>
    <property type="project" value="TreeGrafter"/>
</dbReference>
<organism evidence="7">
    <name type="scientific">Skeletonema marinoi</name>
    <dbReference type="NCBI Taxonomy" id="267567"/>
    <lineage>
        <taxon>Eukaryota</taxon>
        <taxon>Sar</taxon>
        <taxon>Stramenopiles</taxon>
        <taxon>Ochrophyta</taxon>
        <taxon>Bacillariophyta</taxon>
        <taxon>Coscinodiscophyceae</taxon>
        <taxon>Thalassiosirophycidae</taxon>
        <taxon>Thalassiosirales</taxon>
        <taxon>Skeletonemataceae</taxon>
        <taxon>Skeletonema</taxon>
        <taxon>Skeletonema marinoi-dohrnii complex</taxon>
    </lineage>
</organism>
<evidence type="ECO:0000256" key="2">
    <source>
        <dbReference type="ARBA" id="ARBA00023172"/>
    </source>
</evidence>
<evidence type="ECO:0000256" key="1">
    <source>
        <dbReference type="ARBA" id="ARBA00004123"/>
    </source>
</evidence>
<reference evidence="7" key="1">
    <citation type="submission" date="2021-01" db="EMBL/GenBank/DDBJ databases">
        <authorList>
            <person name="Corre E."/>
            <person name="Pelletier E."/>
            <person name="Niang G."/>
            <person name="Scheremetjew M."/>
            <person name="Finn R."/>
            <person name="Kale V."/>
            <person name="Holt S."/>
            <person name="Cochrane G."/>
            <person name="Meng A."/>
            <person name="Brown T."/>
            <person name="Cohen L."/>
        </authorList>
    </citation>
    <scope>NUCLEOTIDE SEQUENCE</scope>
    <source>
        <strain evidence="7">SM1012Den-03</strain>
    </source>
</reference>
<dbReference type="EMBL" id="HBGZ01012133">
    <property type="protein sequence ID" value="CAD9595878.1"/>
    <property type="molecule type" value="Transcribed_RNA"/>
</dbReference>
<sequence length="192" mass="22229">MQPLLQIPTMKELDDGIDTEEQKLKGLEEEIDAIRTRIRERSETKTQLPPSSRPVVQYGSYYRMQQQQKRAAAPSEPVDPSTLKRKINHMLSEYKARKRKCMDFVNDLADAMEKHPREVMNNEKILGLDTDEMEWGWWLDFSTGKVFGTKPKGDKKKLLMGPGGRHRNGAKEEEKEEKNEPTVKIPAKYVDV</sequence>
<dbReference type="GO" id="GO:0120230">
    <property type="term" value="F:recombinase activator activity"/>
    <property type="evidence" value="ECO:0007669"/>
    <property type="project" value="TreeGrafter"/>
</dbReference>
<proteinExistence type="predicted"/>
<keyword evidence="5" id="KW-0175">Coiled coil</keyword>
<dbReference type="AlphaFoldDB" id="A0A7S2L5B3"/>
<evidence type="ECO:0000256" key="3">
    <source>
        <dbReference type="ARBA" id="ARBA00023242"/>
    </source>
</evidence>
<dbReference type="PANTHER" id="PTHR15938">
    <property type="entry name" value="TBP-1 INTERACTING PROTEIN"/>
    <property type="match status" value="1"/>
</dbReference>
<gene>
    <name evidence="7" type="ORF">SMAR0320_LOCUS8661</name>
</gene>
<feature type="coiled-coil region" evidence="5">
    <location>
        <begin position="10"/>
        <end position="44"/>
    </location>
</feature>
<keyword evidence="2" id="KW-0233">DNA recombination</keyword>
<keyword evidence="4" id="KW-0469">Meiosis</keyword>
<protein>
    <submittedName>
        <fullName evidence="7">Uncharacterized protein</fullName>
    </submittedName>
</protein>
<dbReference type="GO" id="GO:0120231">
    <property type="term" value="C:DNA recombinase auxiliary factor complex"/>
    <property type="evidence" value="ECO:0007669"/>
    <property type="project" value="TreeGrafter"/>
</dbReference>
<comment type="subcellular location">
    <subcellularLocation>
        <location evidence="1">Nucleus</location>
    </subcellularLocation>
</comment>
<evidence type="ECO:0000256" key="6">
    <source>
        <dbReference type="SAM" id="MobiDB-lite"/>
    </source>
</evidence>
<dbReference type="GO" id="GO:0000794">
    <property type="term" value="C:condensed nuclear chromosome"/>
    <property type="evidence" value="ECO:0007669"/>
    <property type="project" value="TreeGrafter"/>
</dbReference>
<evidence type="ECO:0000256" key="5">
    <source>
        <dbReference type="SAM" id="Coils"/>
    </source>
</evidence>
<dbReference type="PANTHER" id="PTHR15938:SF0">
    <property type="entry name" value="HOMOLOGOUS-PAIRING PROTEIN 2 HOMOLOG"/>
    <property type="match status" value="1"/>
</dbReference>
<keyword evidence="3" id="KW-0539">Nucleus</keyword>
<dbReference type="GO" id="GO:0003690">
    <property type="term" value="F:double-stranded DNA binding"/>
    <property type="evidence" value="ECO:0007669"/>
    <property type="project" value="TreeGrafter"/>
</dbReference>